<dbReference type="Proteomes" id="UP000054107">
    <property type="component" value="Unassembled WGS sequence"/>
</dbReference>
<evidence type="ECO:0000313" key="6">
    <source>
        <dbReference type="EMBL" id="CEP12069.1"/>
    </source>
</evidence>
<keyword evidence="3 5" id="KW-1133">Transmembrane helix</keyword>
<reference evidence="6 7" key="1">
    <citation type="submission" date="2014-09" db="EMBL/GenBank/DDBJ databases">
        <authorList>
            <person name="Ellenberger Sabrina"/>
        </authorList>
    </citation>
    <scope>NUCLEOTIDE SEQUENCE [LARGE SCALE GENOMIC DNA]</scope>
    <source>
        <strain evidence="6 7">CBS 412.66</strain>
    </source>
</reference>
<keyword evidence="2 5" id="KW-0812">Transmembrane</keyword>
<dbReference type="PANTHER" id="PTHR16201:SF44">
    <property type="entry name" value="SEVEN TRANSMEMBRANE PROTEIN 1"/>
    <property type="match status" value="1"/>
</dbReference>
<evidence type="ECO:0000256" key="2">
    <source>
        <dbReference type="ARBA" id="ARBA00022692"/>
    </source>
</evidence>
<dbReference type="EMBL" id="LN727311">
    <property type="protein sequence ID" value="CEP12069.1"/>
    <property type="molecule type" value="Genomic_DNA"/>
</dbReference>
<dbReference type="FunFam" id="1.20.1280.290:FF:000012">
    <property type="entry name" value="Vacuolar membrane PQ loop repeat protein"/>
    <property type="match status" value="1"/>
</dbReference>
<protein>
    <submittedName>
        <fullName evidence="6">Uncharacterized protein</fullName>
    </submittedName>
</protein>
<feature type="transmembrane region" description="Helical" evidence="5">
    <location>
        <begin position="180"/>
        <end position="199"/>
    </location>
</feature>
<evidence type="ECO:0000256" key="3">
    <source>
        <dbReference type="ARBA" id="ARBA00022989"/>
    </source>
</evidence>
<dbReference type="Pfam" id="PF04193">
    <property type="entry name" value="PQ-loop"/>
    <property type="match status" value="1"/>
</dbReference>
<gene>
    <name evidence="6" type="primary">PARPA_05982.1 scaffold 20345</name>
</gene>
<feature type="transmembrane region" description="Helical" evidence="5">
    <location>
        <begin position="6"/>
        <end position="22"/>
    </location>
</feature>
<accession>A0A0B7NAL0</accession>
<keyword evidence="7" id="KW-1185">Reference proteome</keyword>
<dbReference type="PANTHER" id="PTHR16201">
    <property type="entry name" value="SEVEN TRANSMEMBRANE PROTEIN 1-RELATED"/>
    <property type="match status" value="1"/>
</dbReference>
<evidence type="ECO:0000256" key="1">
    <source>
        <dbReference type="ARBA" id="ARBA00004141"/>
    </source>
</evidence>
<feature type="transmembrane region" description="Helical" evidence="5">
    <location>
        <begin position="211"/>
        <end position="234"/>
    </location>
</feature>
<sequence>MLLLALYYLLADCLLMGQVFYYRTVYPQHHIEEIVVNDYGAEESDLAISRHRKSSSSSSSSASSSSCNDFMNERTSLLSTDSNILNSKSRASSTTIQPPQSLATRNVVRLFFVSSILLWTGLLVGSALFFFGSGQTKVDMSQWHLIPQLLGWGSALLYCVSRIPQIMQNFRNESVEGLSLVMFIFSVIGNITYCVSIMLESTEPTYLLINYPWLLGSGGTLFFDFTIFFQFYMYRQTTIGKK</sequence>
<evidence type="ECO:0000256" key="5">
    <source>
        <dbReference type="SAM" id="Phobius"/>
    </source>
</evidence>
<dbReference type="SMART" id="SM00679">
    <property type="entry name" value="CTNS"/>
    <property type="match status" value="1"/>
</dbReference>
<feature type="transmembrane region" description="Helical" evidence="5">
    <location>
        <begin position="110"/>
        <end position="131"/>
    </location>
</feature>
<proteinExistence type="predicted"/>
<dbReference type="InterPro" id="IPR051415">
    <property type="entry name" value="LAAT-1"/>
</dbReference>
<dbReference type="Gene3D" id="1.20.1280.290">
    <property type="match status" value="1"/>
</dbReference>
<comment type="subcellular location">
    <subcellularLocation>
        <location evidence="1">Membrane</location>
        <topology evidence="1">Multi-pass membrane protein</topology>
    </subcellularLocation>
</comment>
<evidence type="ECO:0000313" key="7">
    <source>
        <dbReference type="Proteomes" id="UP000054107"/>
    </source>
</evidence>
<dbReference type="GO" id="GO:0016020">
    <property type="term" value="C:membrane"/>
    <property type="evidence" value="ECO:0007669"/>
    <property type="project" value="UniProtKB-SubCell"/>
</dbReference>
<organism evidence="6 7">
    <name type="scientific">Parasitella parasitica</name>
    <dbReference type="NCBI Taxonomy" id="35722"/>
    <lineage>
        <taxon>Eukaryota</taxon>
        <taxon>Fungi</taxon>
        <taxon>Fungi incertae sedis</taxon>
        <taxon>Mucoromycota</taxon>
        <taxon>Mucoromycotina</taxon>
        <taxon>Mucoromycetes</taxon>
        <taxon>Mucorales</taxon>
        <taxon>Mucorineae</taxon>
        <taxon>Mucoraceae</taxon>
        <taxon>Parasitella</taxon>
    </lineage>
</organism>
<feature type="transmembrane region" description="Helical" evidence="5">
    <location>
        <begin position="143"/>
        <end position="160"/>
    </location>
</feature>
<evidence type="ECO:0000256" key="4">
    <source>
        <dbReference type="ARBA" id="ARBA00023136"/>
    </source>
</evidence>
<dbReference type="InterPro" id="IPR006603">
    <property type="entry name" value="PQ-loop_rpt"/>
</dbReference>
<dbReference type="OrthoDB" id="8048523at2759"/>
<name>A0A0B7NAL0_9FUNG</name>
<keyword evidence="4 5" id="KW-0472">Membrane</keyword>
<dbReference type="AlphaFoldDB" id="A0A0B7NAL0"/>